<keyword evidence="1" id="KW-0808">Transferase</keyword>
<dbReference type="EMBL" id="GDJX01020785">
    <property type="protein sequence ID" value="JAT47151.1"/>
    <property type="molecule type" value="Transcribed_RNA"/>
</dbReference>
<sequence length="134" mass="14304">MPLPDPSECRTRPPPRGGCCHPIRLPPQQMKAREGSLFPVLWRRGHAHGSGPEGVTRQLQDGGIGAASVVVAVKLPGEQNLHDPECRRLDVVLVNMRPKAVESSESHSGQLATVSMSDLKGASTLDSLLAISLC</sequence>
<proteinExistence type="predicted"/>
<protein>
    <submittedName>
        <fullName evidence="1">tRNA (Mo5U34)-methyltransferase</fullName>
    </submittedName>
</protein>
<reference evidence="1" key="1">
    <citation type="submission" date="2015-07" db="EMBL/GenBank/DDBJ databases">
        <title>Transcriptome Assembly of Anthurium amnicola.</title>
        <authorList>
            <person name="Suzuki J."/>
        </authorList>
    </citation>
    <scope>NUCLEOTIDE SEQUENCE</scope>
</reference>
<organism evidence="1">
    <name type="scientific">Anthurium amnicola</name>
    <dbReference type="NCBI Taxonomy" id="1678845"/>
    <lineage>
        <taxon>Eukaryota</taxon>
        <taxon>Viridiplantae</taxon>
        <taxon>Streptophyta</taxon>
        <taxon>Embryophyta</taxon>
        <taxon>Tracheophyta</taxon>
        <taxon>Spermatophyta</taxon>
        <taxon>Magnoliopsida</taxon>
        <taxon>Liliopsida</taxon>
        <taxon>Araceae</taxon>
        <taxon>Pothoideae</taxon>
        <taxon>Potheae</taxon>
        <taxon>Anthurium</taxon>
    </lineage>
</organism>
<dbReference type="AlphaFoldDB" id="A0A1D1XXS6"/>
<gene>
    <name evidence="1" type="primary">cmoB_1</name>
    <name evidence="1" type="ORF">g.36817</name>
</gene>
<dbReference type="GO" id="GO:0032259">
    <property type="term" value="P:methylation"/>
    <property type="evidence" value="ECO:0007669"/>
    <property type="project" value="UniProtKB-KW"/>
</dbReference>
<accession>A0A1D1XXS6</accession>
<dbReference type="GO" id="GO:0008168">
    <property type="term" value="F:methyltransferase activity"/>
    <property type="evidence" value="ECO:0007669"/>
    <property type="project" value="UniProtKB-KW"/>
</dbReference>
<name>A0A1D1XXS6_9ARAE</name>
<keyword evidence="1" id="KW-0489">Methyltransferase</keyword>
<evidence type="ECO:0000313" key="1">
    <source>
        <dbReference type="EMBL" id="JAT47151.1"/>
    </source>
</evidence>